<evidence type="ECO:0000313" key="5">
    <source>
        <dbReference type="EMBL" id="ADZ93340.1"/>
    </source>
</evidence>
<evidence type="ECO:0000256" key="3">
    <source>
        <dbReference type="ARBA" id="ARBA00023239"/>
    </source>
</evidence>
<dbReference type="HAMAP" id="MF_01632">
    <property type="entry name" value="UbiC"/>
    <property type="match status" value="1"/>
</dbReference>
<feature type="binding site" evidence="4">
    <location>
        <position position="170"/>
    </location>
    <ligand>
        <name>substrate</name>
    </ligand>
</feature>
<keyword evidence="1 4" id="KW-0963">Cytoplasm</keyword>
<reference evidence="5 6" key="1">
    <citation type="journal article" date="2012" name="Stand. Genomic Sci.">
        <title>Complete genome sequence of the melanogenic marine bacterium Marinomonas mediterranea type strain (MMB-1(T)).</title>
        <authorList>
            <person name="Lucas-Elio P."/>
            <person name="Goodwin L."/>
            <person name="Woyke T."/>
            <person name="Pitluck S."/>
            <person name="Nolan M."/>
            <person name="Kyrpides N.C."/>
            <person name="Detter J.C."/>
            <person name="Copeland A."/>
            <person name="Teshima H."/>
            <person name="Bruce D."/>
            <person name="Detter C."/>
            <person name="Tapia R."/>
            <person name="Han S."/>
            <person name="Land M.L."/>
            <person name="Ivanova N."/>
            <person name="Mikhailova N."/>
            <person name="Johnston A.W."/>
            <person name="Sanchez-Amat A."/>
        </authorList>
    </citation>
    <scope>NUCLEOTIDE SEQUENCE [LARGE SCALE GENOMIC DNA]</scope>
    <source>
        <strain evidence="6">ATCC 700492 / JCM 21426 / NBRC 103028 / MMB-1</strain>
    </source>
</reference>
<keyword evidence="4 5" id="KW-0670">Pyruvate</keyword>
<dbReference type="STRING" id="717774.Marme_4140"/>
<comment type="subcellular location">
    <subcellularLocation>
        <location evidence="4">Cytoplasm</location>
    </subcellularLocation>
</comment>
<dbReference type="Pfam" id="PF04345">
    <property type="entry name" value="Chor_lyase"/>
    <property type="match status" value="1"/>
</dbReference>
<dbReference type="SUPFAM" id="SSF64288">
    <property type="entry name" value="Chorismate lyase-like"/>
    <property type="match status" value="1"/>
</dbReference>
<comment type="similarity">
    <text evidence="4">Belongs to the UbiC family.</text>
</comment>
<keyword evidence="6" id="KW-1185">Reference proteome</keyword>
<dbReference type="GO" id="GO:0006744">
    <property type="term" value="P:ubiquinone biosynthetic process"/>
    <property type="evidence" value="ECO:0007669"/>
    <property type="project" value="UniProtKB-UniRule"/>
</dbReference>
<comment type="catalytic activity">
    <reaction evidence="4">
        <text>chorismate = 4-hydroxybenzoate + pyruvate</text>
        <dbReference type="Rhea" id="RHEA:16505"/>
        <dbReference type="ChEBI" id="CHEBI:15361"/>
        <dbReference type="ChEBI" id="CHEBI:17879"/>
        <dbReference type="ChEBI" id="CHEBI:29748"/>
        <dbReference type="EC" id="4.1.3.40"/>
    </reaction>
</comment>
<dbReference type="PANTHER" id="PTHR38683:SF1">
    <property type="entry name" value="CHORISMATE PYRUVATE-LYASE"/>
    <property type="match status" value="1"/>
</dbReference>
<dbReference type="RefSeq" id="WP_013663242.1">
    <property type="nucleotide sequence ID" value="NC_015276.1"/>
</dbReference>
<feature type="binding site" evidence="4">
    <location>
        <position position="120"/>
    </location>
    <ligand>
        <name>substrate</name>
    </ligand>
</feature>
<organism evidence="5 6">
    <name type="scientific">Marinomonas mediterranea (strain ATCC 700492 / JCM 21426 / NBRC 103028 / MMB-1)</name>
    <dbReference type="NCBI Taxonomy" id="717774"/>
    <lineage>
        <taxon>Bacteria</taxon>
        <taxon>Pseudomonadati</taxon>
        <taxon>Pseudomonadota</taxon>
        <taxon>Gammaproteobacteria</taxon>
        <taxon>Oceanospirillales</taxon>
        <taxon>Oceanospirillaceae</taxon>
        <taxon>Marinomonas</taxon>
    </lineage>
</organism>
<dbReference type="BioCyc" id="MetaCyc:MONOMER-20327"/>
<dbReference type="PATRIC" id="fig|717774.3.peg.4285"/>
<dbReference type="Proteomes" id="UP000001062">
    <property type="component" value="Chromosome"/>
</dbReference>
<dbReference type="GO" id="GO:0042866">
    <property type="term" value="P:pyruvate biosynthetic process"/>
    <property type="evidence" value="ECO:0007669"/>
    <property type="project" value="UniProtKB-UniRule"/>
</dbReference>
<dbReference type="PANTHER" id="PTHR38683">
    <property type="entry name" value="CHORISMATE PYRUVATE-LYASE"/>
    <property type="match status" value="1"/>
</dbReference>
<dbReference type="Gene3D" id="3.40.1410.10">
    <property type="entry name" value="Chorismate lyase-like"/>
    <property type="match status" value="1"/>
</dbReference>
<evidence type="ECO:0000256" key="1">
    <source>
        <dbReference type="ARBA" id="ARBA00022490"/>
    </source>
</evidence>
<sequence>MTLLNKNAARQFDYEWHALSCVNRQQIPSNILPWVSTPDSLTAKLQQAGSFKVEVISDYIGLPTQRERNRLNLHAREQARIRTVLLYCNHHVVIYGRSIIPLRSLRGHWRCLSKLADKPLGGYLFKNKQLSRSPIEVTQLPAGLMQNTEESLWARRSIFYGYGPGILVNEAFYPTIGQL</sequence>
<dbReference type="UniPathway" id="UPA00232"/>
<evidence type="ECO:0000313" key="6">
    <source>
        <dbReference type="Proteomes" id="UP000001062"/>
    </source>
</evidence>
<evidence type="ECO:0000256" key="2">
    <source>
        <dbReference type="ARBA" id="ARBA00022688"/>
    </source>
</evidence>
<keyword evidence="3 4" id="KW-0456">Lyase</keyword>
<dbReference type="eggNOG" id="COG3161">
    <property type="taxonomic scope" value="Bacteria"/>
</dbReference>
<name>F2K0Z1_MARM1</name>
<dbReference type="GO" id="GO:0008813">
    <property type="term" value="F:chorismate lyase activity"/>
    <property type="evidence" value="ECO:0007669"/>
    <property type="project" value="UniProtKB-UniRule"/>
</dbReference>
<keyword evidence="2 4" id="KW-0831">Ubiquinone biosynthesis</keyword>
<comment type="function">
    <text evidence="4">Removes the pyruvyl group from chorismate, with concomitant aromatization of the ring, to provide 4-hydroxybenzoate (4HB) for the ubiquinone pathway.</text>
</comment>
<dbReference type="AlphaFoldDB" id="F2K0Z1"/>
<dbReference type="GO" id="GO:0005829">
    <property type="term" value="C:cytosol"/>
    <property type="evidence" value="ECO:0007669"/>
    <property type="project" value="TreeGrafter"/>
</dbReference>
<dbReference type="InterPro" id="IPR028978">
    <property type="entry name" value="Chorismate_lyase_/UTRA_dom_sf"/>
</dbReference>
<dbReference type="EC" id="4.1.3.40" evidence="4"/>
<gene>
    <name evidence="4" type="primary">ubiC</name>
    <name evidence="5" type="ordered locus">Marme_4140</name>
</gene>
<accession>F2K0Z1</accession>
<dbReference type="KEGG" id="mme:Marme_4140"/>
<dbReference type="EMBL" id="CP002583">
    <property type="protein sequence ID" value="ADZ93340.1"/>
    <property type="molecule type" value="Genomic_DNA"/>
</dbReference>
<dbReference type="InterPro" id="IPR007440">
    <property type="entry name" value="Chorismate--pyruvate_lyase"/>
</dbReference>
<dbReference type="OrthoDB" id="9789493at2"/>
<evidence type="ECO:0000256" key="4">
    <source>
        <dbReference type="HAMAP-Rule" id="MF_01632"/>
    </source>
</evidence>
<protein>
    <recommendedName>
        <fullName evidence="4">Probable chorismate pyruvate-lyase</fullName>
        <shortName evidence="4">CL</shortName>
        <shortName evidence="4">CPL</shortName>
        <ecNumber evidence="4">4.1.3.40</ecNumber>
    </recommendedName>
</protein>
<dbReference type="HOGENOM" id="CLU_096824_2_1_6"/>
<comment type="pathway">
    <text evidence="4">Cofactor biosynthesis; ubiquinone biosynthesis.</text>
</comment>
<feature type="binding site" evidence="4">
    <location>
        <position position="82"/>
    </location>
    <ligand>
        <name>substrate</name>
    </ligand>
</feature>
<comment type="caution">
    <text evidence="4">Lacks conserved residue(s) required for the propagation of feature annotation.</text>
</comment>
<proteinExistence type="inferred from homology"/>